<accession>A0A9D4E3I0</accession>
<comment type="caution">
    <text evidence="1">The sequence shown here is derived from an EMBL/GenBank/DDBJ whole genome shotgun (WGS) entry which is preliminary data.</text>
</comment>
<dbReference type="EMBL" id="JAIWYP010000009">
    <property type="protein sequence ID" value="KAH3772138.1"/>
    <property type="molecule type" value="Genomic_DNA"/>
</dbReference>
<evidence type="ECO:0000313" key="1">
    <source>
        <dbReference type="EMBL" id="KAH3772138.1"/>
    </source>
</evidence>
<reference evidence="1" key="1">
    <citation type="journal article" date="2019" name="bioRxiv">
        <title>The Genome of the Zebra Mussel, Dreissena polymorpha: A Resource for Invasive Species Research.</title>
        <authorList>
            <person name="McCartney M.A."/>
            <person name="Auch B."/>
            <person name="Kono T."/>
            <person name="Mallez S."/>
            <person name="Zhang Y."/>
            <person name="Obille A."/>
            <person name="Becker A."/>
            <person name="Abrahante J.E."/>
            <person name="Garbe J."/>
            <person name="Badalamenti J.P."/>
            <person name="Herman A."/>
            <person name="Mangelson H."/>
            <person name="Liachko I."/>
            <person name="Sullivan S."/>
            <person name="Sone E.D."/>
            <person name="Koren S."/>
            <person name="Silverstein K.A.T."/>
            <person name="Beckman K.B."/>
            <person name="Gohl D.M."/>
        </authorList>
    </citation>
    <scope>NUCLEOTIDE SEQUENCE</scope>
    <source>
        <strain evidence="1">Duluth1</strain>
        <tissue evidence="1">Whole animal</tissue>
    </source>
</reference>
<organism evidence="1 2">
    <name type="scientific">Dreissena polymorpha</name>
    <name type="common">Zebra mussel</name>
    <name type="synonym">Mytilus polymorpha</name>
    <dbReference type="NCBI Taxonomy" id="45954"/>
    <lineage>
        <taxon>Eukaryota</taxon>
        <taxon>Metazoa</taxon>
        <taxon>Spiralia</taxon>
        <taxon>Lophotrochozoa</taxon>
        <taxon>Mollusca</taxon>
        <taxon>Bivalvia</taxon>
        <taxon>Autobranchia</taxon>
        <taxon>Heteroconchia</taxon>
        <taxon>Euheterodonta</taxon>
        <taxon>Imparidentia</taxon>
        <taxon>Neoheterodontei</taxon>
        <taxon>Myida</taxon>
        <taxon>Dreissenoidea</taxon>
        <taxon>Dreissenidae</taxon>
        <taxon>Dreissena</taxon>
    </lineage>
</organism>
<keyword evidence="2" id="KW-1185">Reference proteome</keyword>
<sequence length="94" mass="10152">MPSGTKATHQLLTGLSILGESLQLPTKFAHLHNICIQVTAPGVSMPPSIPFCLGVSGEKLNCCYGCRFAKVVAYPPPTSLKNVVFNWLLFCFSL</sequence>
<name>A0A9D4E3I0_DREPO</name>
<gene>
    <name evidence="1" type="ORF">DPMN_173473</name>
</gene>
<evidence type="ECO:0000313" key="2">
    <source>
        <dbReference type="Proteomes" id="UP000828390"/>
    </source>
</evidence>
<protein>
    <submittedName>
        <fullName evidence="1">Uncharacterized protein</fullName>
    </submittedName>
</protein>
<dbReference type="AlphaFoldDB" id="A0A9D4E3I0"/>
<reference evidence="1" key="2">
    <citation type="submission" date="2020-11" db="EMBL/GenBank/DDBJ databases">
        <authorList>
            <person name="McCartney M.A."/>
            <person name="Auch B."/>
            <person name="Kono T."/>
            <person name="Mallez S."/>
            <person name="Becker A."/>
            <person name="Gohl D.M."/>
            <person name="Silverstein K.A.T."/>
            <person name="Koren S."/>
            <person name="Bechman K.B."/>
            <person name="Herman A."/>
            <person name="Abrahante J.E."/>
            <person name="Garbe J."/>
        </authorList>
    </citation>
    <scope>NUCLEOTIDE SEQUENCE</scope>
    <source>
        <strain evidence="1">Duluth1</strain>
        <tissue evidence="1">Whole animal</tissue>
    </source>
</reference>
<dbReference type="Proteomes" id="UP000828390">
    <property type="component" value="Unassembled WGS sequence"/>
</dbReference>
<proteinExistence type="predicted"/>